<evidence type="ECO:0000313" key="1">
    <source>
        <dbReference type="EMBL" id="QJE98975.1"/>
    </source>
</evidence>
<dbReference type="KEGG" id="luo:HHL09_25415"/>
<name>A0A858RQG6_9BACT</name>
<gene>
    <name evidence="1" type="ORF">HHL09_25415</name>
</gene>
<organism evidence="1 2">
    <name type="scientific">Luteolibacter luteus</name>
    <dbReference type="NCBI Taxonomy" id="2728835"/>
    <lineage>
        <taxon>Bacteria</taxon>
        <taxon>Pseudomonadati</taxon>
        <taxon>Verrucomicrobiota</taxon>
        <taxon>Verrucomicrobiia</taxon>
        <taxon>Verrucomicrobiales</taxon>
        <taxon>Verrucomicrobiaceae</taxon>
        <taxon>Luteolibacter</taxon>
    </lineage>
</organism>
<dbReference type="Proteomes" id="UP000501812">
    <property type="component" value="Chromosome"/>
</dbReference>
<dbReference type="AlphaFoldDB" id="A0A858RQG6"/>
<protein>
    <submittedName>
        <fullName evidence="1">Uncharacterized protein</fullName>
    </submittedName>
</protein>
<dbReference type="EMBL" id="CP051774">
    <property type="protein sequence ID" value="QJE98975.1"/>
    <property type="molecule type" value="Genomic_DNA"/>
</dbReference>
<keyword evidence="2" id="KW-1185">Reference proteome</keyword>
<sequence>MKTIRPSLKLLLLVPVILPLSSCVTERTVTRGGQTVEQGLVVKRPLKEAVENSR</sequence>
<proteinExistence type="predicted"/>
<reference evidence="1 2" key="1">
    <citation type="submission" date="2020-04" db="EMBL/GenBank/DDBJ databases">
        <title>Luteolibacter sp. G-1-1-1 isolated from soil.</title>
        <authorList>
            <person name="Dahal R.H."/>
        </authorList>
    </citation>
    <scope>NUCLEOTIDE SEQUENCE [LARGE SCALE GENOMIC DNA]</scope>
    <source>
        <strain evidence="1 2">G-1-1-1</strain>
    </source>
</reference>
<accession>A0A858RQG6</accession>
<evidence type="ECO:0000313" key="2">
    <source>
        <dbReference type="Proteomes" id="UP000501812"/>
    </source>
</evidence>
<dbReference type="RefSeq" id="WP_169457461.1">
    <property type="nucleotide sequence ID" value="NZ_CP051774.1"/>
</dbReference>